<organism evidence="5 6">
    <name type="scientific">Undibacterium piscinae</name>
    <dbReference type="NCBI Taxonomy" id="2495591"/>
    <lineage>
        <taxon>Bacteria</taxon>
        <taxon>Pseudomonadati</taxon>
        <taxon>Pseudomonadota</taxon>
        <taxon>Betaproteobacteria</taxon>
        <taxon>Burkholderiales</taxon>
        <taxon>Oxalobacteraceae</taxon>
        <taxon>Undibacterium</taxon>
    </lineage>
</organism>
<keyword evidence="1 3" id="KW-0597">Phosphoprotein</keyword>
<evidence type="ECO:0000256" key="1">
    <source>
        <dbReference type="ARBA" id="ARBA00022553"/>
    </source>
</evidence>
<sequence length="138" mass="15171">MNTSAQNQEIPLKVMIIDDDEFQVEFVSDLLNELGVDDIITANGGKNGLATFDKAQRKPDLLICDIQMPDIDGFEFMKAMGERKYYGGVILMSGQGARVLYSASLVAQLSRQNFLGTIEKPVQKEALASAIKQLLQAT</sequence>
<dbReference type="PROSITE" id="PS50110">
    <property type="entry name" value="RESPONSE_REGULATORY"/>
    <property type="match status" value="1"/>
</dbReference>
<keyword evidence="6" id="KW-1185">Reference proteome</keyword>
<dbReference type="InterPro" id="IPR011006">
    <property type="entry name" value="CheY-like_superfamily"/>
</dbReference>
<evidence type="ECO:0000313" key="6">
    <source>
        <dbReference type="Proteomes" id="UP000274350"/>
    </source>
</evidence>
<gene>
    <name evidence="5" type="ORF">EJG51_011485</name>
</gene>
<dbReference type="OrthoDB" id="8909676at2"/>
<protein>
    <submittedName>
        <fullName evidence="5">Response regulator</fullName>
    </submittedName>
</protein>
<reference evidence="5 6" key="1">
    <citation type="journal article" date="2019" name="Int. J. Syst. Evol. Microbiol.">
        <title>Undibacterium piscinae sp. nov., isolated from Korean shiner intestine.</title>
        <authorList>
            <person name="Lee S.Y."/>
            <person name="Kang W."/>
            <person name="Kim P.S."/>
            <person name="Kim H.S."/>
            <person name="Sung H."/>
            <person name="Shin N.R."/>
            <person name="Whon T.W."/>
            <person name="Yun J.H."/>
            <person name="Lee J.Y."/>
            <person name="Lee J.Y."/>
            <person name="Jung M.J."/>
            <person name="Jeong Y.S."/>
            <person name="Tak E.J."/>
            <person name="Han J.E."/>
            <person name="Hyun D.W."/>
            <person name="Kang M.S."/>
            <person name="Lee K.E."/>
            <person name="Lee B.H."/>
            <person name="Bae J.W."/>
        </authorList>
    </citation>
    <scope>NUCLEOTIDE SEQUENCE [LARGE SCALE GENOMIC DNA]</scope>
    <source>
        <strain evidence="5 6">S11R28</strain>
    </source>
</reference>
<evidence type="ECO:0000256" key="2">
    <source>
        <dbReference type="ARBA" id="ARBA00023012"/>
    </source>
</evidence>
<dbReference type="SMART" id="SM00448">
    <property type="entry name" value="REC"/>
    <property type="match status" value="1"/>
</dbReference>
<dbReference type="PANTHER" id="PTHR44591:SF14">
    <property type="entry name" value="PROTEIN PILG"/>
    <property type="match status" value="1"/>
</dbReference>
<dbReference type="GO" id="GO:0000160">
    <property type="term" value="P:phosphorelay signal transduction system"/>
    <property type="evidence" value="ECO:0007669"/>
    <property type="project" value="UniProtKB-KW"/>
</dbReference>
<dbReference type="EMBL" id="CP051152">
    <property type="protein sequence ID" value="QJQ06380.1"/>
    <property type="molecule type" value="Genomic_DNA"/>
</dbReference>
<feature type="modified residue" description="4-aspartylphosphate" evidence="3">
    <location>
        <position position="65"/>
    </location>
</feature>
<evidence type="ECO:0000259" key="4">
    <source>
        <dbReference type="PROSITE" id="PS50110"/>
    </source>
</evidence>
<dbReference type="SUPFAM" id="SSF52172">
    <property type="entry name" value="CheY-like"/>
    <property type="match status" value="1"/>
</dbReference>
<dbReference type="InterPro" id="IPR050595">
    <property type="entry name" value="Bact_response_regulator"/>
</dbReference>
<dbReference type="Pfam" id="PF00072">
    <property type="entry name" value="Response_reg"/>
    <property type="match status" value="1"/>
</dbReference>
<accession>A0A6M4A6N4</accession>
<feature type="domain" description="Response regulatory" evidence="4">
    <location>
        <begin position="13"/>
        <end position="135"/>
    </location>
</feature>
<dbReference type="InterPro" id="IPR001789">
    <property type="entry name" value="Sig_transdc_resp-reg_receiver"/>
</dbReference>
<dbReference type="Proteomes" id="UP000274350">
    <property type="component" value="Chromosome"/>
</dbReference>
<dbReference type="PANTHER" id="PTHR44591">
    <property type="entry name" value="STRESS RESPONSE REGULATOR PROTEIN 1"/>
    <property type="match status" value="1"/>
</dbReference>
<name>A0A6M4A6N4_9BURK</name>
<evidence type="ECO:0000256" key="3">
    <source>
        <dbReference type="PROSITE-ProRule" id="PRU00169"/>
    </source>
</evidence>
<proteinExistence type="predicted"/>
<dbReference type="KEGG" id="upi:EJG51_011485"/>
<keyword evidence="2" id="KW-0902">Two-component regulatory system</keyword>
<evidence type="ECO:0000313" key="5">
    <source>
        <dbReference type="EMBL" id="QJQ06380.1"/>
    </source>
</evidence>
<dbReference type="AlphaFoldDB" id="A0A6M4A6N4"/>
<dbReference type="Gene3D" id="3.40.50.2300">
    <property type="match status" value="1"/>
</dbReference>